<name>A0ABX8GX51_9BACT</name>
<evidence type="ECO:0000313" key="3">
    <source>
        <dbReference type="Proteomes" id="UP000682802"/>
    </source>
</evidence>
<feature type="domain" description="Beta-lactamase-related" evidence="1">
    <location>
        <begin position="58"/>
        <end position="368"/>
    </location>
</feature>
<dbReference type="Pfam" id="PF00144">
    <property type="entry name" value="Beta-lactamase"/>
    <property type="match status" value="1"/>
</dbReference>
<organism evidence="2 3">
    <name type="scientific">Flammeovirga kamogawensis</name>
    <dbReference type="NCBI Taxonomy" id="373891"/>
    <lineage>
        <taxon>Bacteria</taxon>
        <taxon>Pseudomonadati</taxon>
        <taxon>Bacteroidota</taxon>
        <taxon>Cytophagia</taxon>
        <taxon>Cytophagales</taxon>
        <taxon>Flammeovirgaceae</taxon>
        <taxon>Flammeovirga</taxon>
    </lineage>
</organism>
<dbReference type="SUPFAM" id="SSF56601">
    <property type="entry name" value="beta-lactamase/transpeptidase-like"/>
    <property type="match status" value="1"/>
</dbReference>
<proteinExistence type="predicted"/>
<evidence type="ECO:0000313" key="2">
    <source>
        <dbReference type="EMBL" id="QWG07999.1"/>
    </source>
</evidence>
<accession>A0ABX8GX51</accession>
<dbReference type="Gene3D" id="3.40.710.10">
    <property type="entry name" value="DD-peptidase/beta-lactamase superfamily"/>
    <property type="match status" value="1"/>
</dbReference>
<dbReference type="EMBL" id="CP076128">
    <property type="protein sequence ID" value="QWG07999.1"/>
    <property type="molecule type" value="Genomic_DNA"/>
</dbReference>
<reference evidence="2 3" key="1">
    <citation type="submission" date="2021-05" db="EMBL/GenBank/DDBJ databases">
        <title>Comparative genomic studies on the polysaccharide-degrading batcterial strains of the Flammeovirga genus.</title>
        <authorList>
            <person name="Zewei F."/>
            <person name="Zheng Z."/>
            <person name="Yu L."/>
            <person name="Ruyue G."/>
            <person name="Yanhong M."/>
            <person name="Yuanyuan C."/>
            <person name="Jingyan G."/>
            <person name="Wenjun H."/>
        </authorList>
    </citation>
    <scope>NUCLEOTIDE SEQUENCE [LARGE SCALE GENOMIC DNA]</scope>
    <source>
        <strain evidence="2 3">YS10</strain>
    </source>
</reference>
<dbReference type="Proteomes" id="UP000682802">
    <property type="component" value="Chromosome 1"/>
</dbReference>
<dbReference type="InterPro" id="IPR001466">
    <property type="entry name" value="Beta-lactam-related"/>
</dbReference>
<gene>
    <name evidence="2" type="ORF">KM029_03435</name>
</gene>
<keyword evidence="3" id="KW-1185">Reference proteome</keyword>
<dbReference type="PANTHER" id="PTHR46825:SF9">
    <property type="entry name" value="BETA-LACTAMASE-RELATED DOMAIN-CONTAINING PROTEIN"/>
    <property type="match status" value="1"/>
</dbReference>
<dbReference type="InterPro" id="IPR050491">
    <property type="entry name" value="AmpC-like"/>
</dbReference>
<dbReference type="InterPro" id="IPR012338">
    <property type="entry name" value="Beta-lactam/transpept-like"/>
</dbReference>
<sequence>MKKKLPVLVTLLIGINLLIGCTKKNTTEKVVIIDKPEVITPTIDSLSKDEFDEFYHIFDSTFTKLQKTRQFNGVVLGGKKKQIVFKKAFGYRDIRRRTKLRDDDIFQLASVSKQFTAASIMLLAQDTLLAYSDSINKYFPDFPYDGITIKMLLDHRSGLPNYIYLMDRKIKDKHTYINNDLCVDYLYEYKPGKYGTPDKRFRYSNTGYMLLAEIVEKVSGKTFAEFLDERIFTPLHMDSTFTFENERAHQENVAIGHSSGRRKYEDYLLDGVLGDKSVYSNVEDMFKWHVALLQDSLFKQETLDEAFTFQSPKRRGNYNYGYGWRLFHVSDGTTVVYHGGWWRGYSTLFVHYPETEAFLMILSNRVNHAFVNTNNVFNILEIPEFRRR</sequence>
<dbReference type="PROSITE" id="PS51257">
    <property type="entry name" value="PROKAR_LIPOPROTEIN"/>
    <property type="match status" value="1"/>
</dbReference>
<dbReference type="PANTHER" id="PTHR46825">
    <property type="entry name" value="D-ALANYL-D-ALANINE-CARBOXYPEPTIDASE/ENDOPEPTIDASE AMPH"/>
    <property type="match status" value="1"/>
</dbReference>
<dbReference type="RefSeq" id="WP_158631144.1">
    <property type="nucleotide sequence ID" value="NZ_CP076128.1"/>
</dbReference>
<protein>
    <submittedName>
        <fullName evidence="2">Beta-lactamase family protein</fullName>
    </submittedName>
</protein>
<evidence type="ECO:0000259" key="1">
    <source>
        <dbReference type="Pfam" id="PF00144"/>
    </source>
</evidence>